<name>A0A9X5E683_9CYAN</name>
<keyword evidence="1" id="KW-1133">Transmembrane helix</keyword>
<keyword evidence="1" id="KW-0812">Transmembrane</keyword>
<dbReference type="InterPro" id="IPR024983">
    <property type="entry name" value="CHAT_dom"/>
</dbReference>
<dbReference type="OrthoDB" id="444941at2"/>
<dbReference type="Pfam" id="PF05226">
    <property type="entry name" value="CHASE2"/>
    <property type="match status" value="1"/>
</dbReference>
<feature type="transmembrane region" description="Helical" evidence="1">
    <location>
        <begin position="695"/>
        <end position="719"/>
    </location>
</feature>
<keyword evidence="1" id="KW-0472">Membrane</keyword>
<feature type="domain" description="CHASE2" evidence="2">
    <location>
        <begin position="407"/>
        <end position="717"/>
    </location>
</feature>
<comment type="caution">
    <text evidence="3">The sequence shown here is derived from an EMBL/GenBank/DDBJ whole genome shotgun (WGS) entry which is preliminary data.</text>
</comment>
<dbReference type="AlphaFoldDB" id="A0A9X5E683"/>
<dbReference type="SMART" id="SM01080">
    <property type="entry name" value="CHASE2"/>
    <property type="match status" value="1"/>
</dbReference>
<dbReference type="EMBL" id="JTJC03000004">
    <property type="protein sequence ID" value="NHC36110.1"/>
    <property type="molecule type" value="Genomic_DNA"/>
</dbReference>
<dbReference type="Proteomes" id="UP000031532">
    <property type="component" value="Unassembled WGS sequence"/>
</dbReference>
<feature type="transmembrane region" description="Helical" evidence="1">
    <location>
        <begin position="753"/>
        <end position="773"/>
    </location>
</feature>
<feature type="transmembrane region" description="Helical" evidence="1">
    <location>
        <begin position="726"/>
        <end position="747"/>
    </location>
</feature>
<keyword evidence="4" id="KW-1185">Reference proteome</keyword>
<evidence type="ECO:0000256" key="1">
    <source>
        <dbReference type="SAM" id="Phobius"/>
    </source>
</evidence>
<organism evidence="3 4">
    <name type="scientific">Scytonema millei VB511283</name>
    <dbReference type="NCBI Taxonomy" id="1245923"/>
    <lineage>
        <taxon>Bacteria</taxon>
        <taxon>Bacillati</taxon>
        <taxon>Cyanobacteriota</taxon>
        <taxon>Cyanophyceae</taxon>
        <taxon>Nostocales</taxon>
        <taxon>Scytonemataceae</taxon>
        <taxon>Scytonema</taxon>
    </lineage>
</organism>
<accession>A0A9X5E683</accession>
<evidence type="ECO:0000259" key="2">
    <source>
        <dbReference type="SMART" id="SM01080"/>
    </source>
</evidence>
<gene>
    <name evidence="3" type="ORF">QH73_0015905</name>
</gene>
<evidence type="ECO:0000313" key="4">
    <source>
        <dbReference type="Proteomes" id="UP000031532"/>
    </source>
</evidence>
<sequence>MNKLVILKLGKGDFQAGFPTVTAQLWEDGNPVPIQFTGSLPPAPELYELYQRWQLLYQLLYESFDRHLDWRGYIEIEDLEIDTEDITHVSSVEFSNLCNEFKNRFNLWLKSETFLNIDRKLRTKLAPHEEILVALETESDQVRRIPWHLWDFFEDYQQAIASLSVPEVDRVKPLRKHSPRKIRILAVLGNSEGIDIQKDRDILEQLPGAQTVFLIEPQRQELDRWLWDKQGWDMLFFAGHSASQADGETGQIYLNRTDSLTIAQLKNGLKAAIARGLRLAIFNSCDGLGLAKELAALHIPQIIVTREPLPDLVAQEFLKYFLEAFASGESFYRAAREARERLQGLEDRFPCASWLPVICQNPTAAPLVWSNTSQHRPLPLRQVFLTIFQASLIATTLVMGVRSQGILQTWELSAFDALMRIRPAEPPDPRILVVTVTEADVQAQPAKERGAASISDRTLAQLIQKLEQFQPRAIGLDIYRENPVGEEYADLARTMQQSDRFFAVCKASEEDKKSGVAPPPEVPKQRLAFSDVVLDADGILRRQLLAMAAAPPCTTDKSLSLQLATRYLADLGIQPQLTSENDWQIGKVIFQTLEENTGGYHNIDSRGYQLLLNYRAANPIAKQVTVADVFHNRLTADLVKDRIVLIGTIAESFHDYWSTPYSSSQFLHQKMPGVVVQAHMLSQILSAVLDRRPSIWVWSQWSEVFWVWCWSVVGGILAYRLQGLRLGLAGAIAFSVVYGVCFSLLLLGGWIPLIPAALALVLASAYVAVYVGFKTQK</sequence>
<protein>
    <submittedName>
        <fullName evidence="3">CHASE2 domain-containing protein</fullName>
    </submittedName>
</protein>
<dbReference type="RefSeq" id="WP_039717181.1">
    <property type="nucleotide sequence ID" value="NZ_JTJC03000004.1"/>
</dbReference>
<dbReference type="InterPro" id="IPR007890">
    <property type="entry name" value="CHASE2"/>
</dbReference>
<reference evidence="3 4" key="1">
    <citation type="journal article" date="2015" name="Genome Announc.">
        <title>Draft Genome Sequence of the Terrestrial Cyanobacterium Scytonema millei VB511283, Isolated from Eastern India.</title>
        <authorList>
            <person name="Sen D."/>
            <person name="Chandrababunaidu M.M."/>
            <person name="Singh D."/>
            <person name="Sanghi N."/>
            <person name="Ghorai A."/>
            <person name="Mishra G.P."/>
            <person name="Madduluri M."/>
            <person name="Adhikary S.P."/>
            <person name="Tripathy S."/>
        </authorList>
    </citation>
    <scope>NUCLEOTIDE SEQUENCE [LARGE SCALE GENOMIC DNA]</scope>
    <source>
        <strain evidence="3 4">VB511283</strain>
    </source>
</reference>
<proteinExistence type="predicted"/>
<dbReference type="Pfam" id="PF12770">
    <property type="entry name" value="CHAT"/>
    <property type="match status" value="1"/>
</dbReference>
<evidence type="ECO:0000313" key="3">
    <source>
        <dbReference type="EMBL" id="NHC36110.1"/>
    </source>
</evidence>